<feature type="compositionally biased region" description="Basic and acidic residues" evidence="4">
    <location>
        <begin position="268"/>
        <end position="278"/>
    </location>
</feature>
<feature type="region of interest" description="Disordered" evidence="4">
    <location>
        <begin position="250"/>
        <end position="279"/>
    </location>
</feature>
<comment type="caution">
    <text evidence="7">The sequence shown here is derived from an EMBL/GenBank/DDBJ whole genome shotgun (WGS) entry which is preliminary data.</text>
</comment>
<dbReference type="AlphaFoldDB" id="A0A9P3H8V3"/>
<feature type="region of interest" description="Disordered" evidence="4">
    <location>
        <begin position="776"/>
        <end position="818"/>
    </location>
</feature>
<dbReference type="Proteomes" id="UP000827284">
    <property type="component" value="Unassembled WGS sequence"/>
</dbReference>
<feature type="domain" description="DDT" evidence="5">
    <location>
        <begin position="328"/>
        <end position="391"/>
    </location>
</feature>
<accession>A0A9P3H8V3</accession>
<dbReference type="EMBL" id="BQFW01000006">
    <property type="protein sequence ID" value="GJJ72255.1"/>
    <property type="molecule type" value="Genomic_DNA"/>
</dbReference>
<evidence type="ECO:0000259" key="6">
    <source>
        <dbReference type="PROSITE" id="PS51136"/>
    </source>
</evidence>
<sequence length="916" mass="104745">MPLLKRKAIKPVPPPNPNDFDENLPVFMMPFTNEIFTSYEDYLNRYMFYQQKTWQCETTGKSGLTYKQALESEHKEKSMVANKFPPQLRKPLLQFVQFQTARIDGVVEDAYAKFKNLYYLNEPVNVSWDGSSYSAVIRKVVPQDEWTTVQDGAEEPEVPGQYLVQVLDQKGRGIPDMERVVDCSLLSRDRLAFNKNILRKYIRECATKESYIGAPWMVKPFLCKKYDVETKLPSDLNEARNRAILKINKRKTPTDPAPELSALKKAKKEAADKAKESSAEATPVAVETKTIKYPIEDLDLDQKLITKVSDENAIAVRPTAAKESAIPQECFEDVIMAWQFLNTFSAPLKLSPFGFKDLQDSLTHTDVQHPSVMISEYHSTLMNVIIQDRLKGIAKPIFATSSGAPTAGTREDRENSVMTDDEDSTTDDGDFSVDYVQQRQKYPHCPINERVVVVGQGWDEKQVSSSRQGWEAVLVGLINELGSFDAIPTVDRILNHLVPSDTTTKDDVEFLYPALPYEDKVRILVFLVETASGTSAIRTYMEQCREQLKELRLEKFELNKERRRLQAERAEFERQDSTETKTTTDSASEAPSAVATPKSNEIESDAESKESLSRTESRQEKLKRQQQEREQEEARRAQDLQRQKALSKAKSAEQKLRLDAKKKLMDQEQALARKEDQVDRDTQRYAIARVKSLGKDRFFNQYWYFDGITMTHATDRLYVQSPSFLDLETMRTREDKDKILKRQAFEDPSCGLGELLKAQESEIIRGITADKAAKEAAKEKKLQMEKERENDTDDEGDVKTDHHNHAGHGGGALTNGASQTFSDETKAVEHMTSHWSYYSEPEQIDQLLMWLNAKGVREHSLISAIERQYDSIVGGMQRRHQDLVNQVQREQHRRSTRTKTVQASEGYLGYVNKLNK</sequence>
<evidence type="ECO:0000259" key="5">
    <source>
        <dbReference type="PROSITE" id="PS50827"/>
    </source>
</evidence>
<keyword evidence="8" id="KW-1185">Reference proteome</keyword>
<reference evidence="7" key="2">
    <citation type="journal article" date="2022" name="Microbiol. Resour. Announc.">
        <title>Whole-Genome Sequence of Entomortierella parvispora E1425, a Mucoromycotan Fungus Associated with Burkholderiaceae-Related Endosymbiotic Bacteria.</title>
        <authorList>
            <person name="Herlambang A."/>
            <person name="Guo Y."/>
            <person name="Takashima Y."/>
            <person name="Narisawa K."/>
            <person name="Ohta H."/>
            <person name="Nishizawa T."/>
        </authorList>
    </citation>
    <scope>NUCLEOTIDE SEQUENCE</scope>
    <source>
        <strain evidence="7">E1425</strain>
    </source>
</reference>
<dbReference type="SMART" id="SM00571">
    <property type="entry name" value="DDT"/>
    <property type="match status" value="1"/>
</dbReference>
<dbReference type="PANTHER" id="PTHR32075">
    <property type="entry name" value="ISWI CHROMATIN-REMODELING COMPLEX SUBUNIT YPL216W-RELATED"/>
    <property type="match status" value="1"/>
</dbReference>
<evidence type="ECO:0000256" key="4">
    <source>
        <dbReference type="SAM" id="MobiDB-lite"/>
    </source>
</evidence>
<feature type="compositionally biased region" description="Basic and acidic residues" evidence="4">
    <location>
        <begin position="776"/>
        <end position="789"/>
    </location>
</feature>
<evidence type="ECO:0000256" key="2">
    <source>
        <dbReference type="ARBA" id="ARBA00023242"/>
    </source>
</evidence>
<evidence type="ECO:0000313" key="7">
    <source>
        <dbReference type="EMBL" id="GJJ72255.1"/>
    </source>
</evidence>
<feature type="compositionally biased region" description="Basic and acidic residues" evidence="4">
    <location>
        <begin position="606"/>
        <end position="642"/>
    </location>
</feature>
<feature type="compositionally biased region" description="Polar residues" evidence="4">
    <location>
        <begin position="580"/>
        <end position="589"/>
    </location>
</feature>
<dbReference type="GO" id="GO:0000785">
    <property type="term" value="C:chromatin"/>
    <property type="evidence" value="ECO:0007669"/>
    <property type="project" value="UniProtKB-ARBA"/>
</dbReference>
<proteinExistence type="predicted"/>
<evidence type="ECO:0000256" key="3">
    <source>
        <dbReference type="PROSITE-ProRule" id="PRU00475"/>
    </source>
</evidence>
<protein>
    <recommendedName>
        <fullName evidence="9">WAC domain-containing protein</fullName>
    </recommendedName>
</protein>
<dbReference type="InterPro" id="IPR028941">
    <property type="entry name" value="WHIM2_dom"/>
</dbReference>
<feature type="region of interest" description="Disordered" evidence="4">
    <location>
        <begin position="567"/>
        <end position="660"/>
    </location>
</feature>
<dbReference type="Pfam" id="PF15613">
    <property type="entry name" value="WSD"/>
    <property type="match status" value="1"/>
</dbReference>
<feature type="compositionally biased region" description="Basic and acidic residues" evidence="4">
    <location>
        <begin position="650"/>
        <end position="660"/>
    </location>
</feature>
<gene>
    <name evidence="7" type="ORF">EMPS_04612</name>
</gene>
<organism evidence="7 8">
    <name type="scientific">Entomortierella parvispora</name>
    <dbReference type="NCBI Taxonomy" id="205924"/>
    <lineage>
        <taxon>Eukaryota</taxon>
        <taxon>Fungi</taxon>
        <taxon>Fungi incertae sedis</taxon>
        <taxon>Mucoromycota</taxon>
        <taxon>Mortierellomycotina</taxon>
        <taxon>Mortierellomycetes</taxon>
        <taxon>Mortierellales</taxon>
        <taxon>Mortierellaceae</taxon>
        <taxon>Entomortierella</taxon>
    </lineage>
</organism>
<feature type="region of interest" description="Disordered" evidence="4">
    <location>
        <begin position="401"/>
        <end position="429"/>
    </location>
</feature>
<dbReference type="PROSITE" id="PS50827">
    <property type="entry name" value="DDT"/>
    <property type="match status" value="1"/>
</dbReference>
<reference evidence="7" key="1">
    <citation type="submission" date="2021-11" db="EMBL/GenBank/DDBJ databases">
        <authorList>
            <person name="Herlambang A."/>
            <person name="Guo Y."/>
            <person name="Takashima Y."/>
            <person name="Nishizawa T."/>
        </authorList>
    </citation>
    <scope>NUCLEOTIDE SEQUENCE</scope>
    <source>
        <strain evidence="7">E1425</strain>
    </source>
</reference>
<comment type="subcellular location">
    <subcellularLocation>
        <location evidence="1 3">Nucleus</location>
    </subcellularLocation>
</comment>
<dbReference type="OrthoDB" id="332390at2759"/>
<evidence type="ECO:0008006" key="9">
    <source>
        <dbReference type="Google" id="ProtNLM"/>
    </source>
</evidence>
<dbReference type="PROSITE" id="PS51136">
    <property type="entry name" value="WAC"/>
    <property type="match status" value="1"/>
</dbReference>
<feature type="compositionally biased region" description="Acidic residues" evidence="4">
    <location>
        <begin position="419"/>
        <end position="429"/>
    </location>
</feature>
<dbReference type="Pfam" id="PF02791">
    <property type="entry name" value="DDT"/>
    <property type="match status" value="1"/>
</dbReference>
<dbReference type="InterPro" id="IPR018501">
    <property type="entry name" value="DDT_dom"/>
</dbReference>
<keyword evidence="2 3" id="KW-0539">Nucleus</keyword>
<evidence type="ECO:0000313" key="8">
    <source>
        <dbReference type="Proteomes" id="UP000827284"/>
    </source>
</evidence>
<dbReference type="GO" id="GO:0000781">
    <property type="term" value="C:chromosome, telomeric region"/>
    <property type="evidence" value="ECO:0007669"/>
    <property type="project" value="GOC"/>
</dbReference>
<dbReference type="InterPro" id="IPR013136">
    <property type="entry name" value="WSTF_Acf1_Cbp146"/>
</dbReference>
<feature type="domain" description="WAC" evidence="6">
    <location>
        <begin position="24"/>
        <end position="131"/>
    </location>
</feature>
<feature type="compositionally biased region" description="Basic and acidic residues" evidence="4">
    <location>
        <begin position="567"/>
        <end position="579"/>
    </location>
</feature>
<dbReference type="GO" id="GO:0031509">
    <property type="term" value="P:subtelomeric heterochromatin formation"/>
    <property type="evidence" value="ECO:0007669"/>
    <property type="project" value="TreeGrafter"/>
</dbReference>
<dbReference type="PANTHER" id="PTHR32075:SF6">
    <property type="entry name" value="ISWI CHROMATIN-REMODELING COMPLEX SUBUNIT YPL216W-RELATED"/>
    <property type="match status" value="1"/>
</dbReference>
<dbReference type="Pfam" id="PF10537">
    <property type="entry name" value="WAC_Acf1_DNA_bd"/>
    <property type="match status" value="1"/>
</dbReference>
<dbReference type="GO" id="GO:0005634">
    <property type="term" value="C:nucleus"/>
    <property type="evidence" value="ECO:0007669"/>
    <property type="project" value="UniProtKB-SubCell"/>
</dbReference>
<evidence type="ECO:0000256" key="1">
    <source>
        <dbReference type="ARBA" id="ARBA00004123"/>
    </source>
</evidence>
<name>A0A9P3H8V3_9FUNG</name>